<proteinExistence type="predicted"/>
<protein>
    <submittedName>
        <fullName evidence="2">Uncharacterized protein</fullName>
    </submittedName>
</protein>
<reference evidence="2" key="1">
    <citation type="submission" date="2018-02" db="EMBL/GenBank/DDBJ databases">
        <title>Rhizophora mucronata_Transcriptome.</title>
        <authorList>
            <person name="Meera S.P."/>
            <person name="Sreeshan A."/>
            <person name="Augustine A."/>
        </authorList>
    </citation>
    <scope>NUCLEOTIDE SEQUENCE</scope>
    <source>
        <tissue evidence="2">Leaf</tissue>
    </source>
</reference>
<dbReference type="AlphaFoldDB" id="A0A2P2KCW3"/>
<keyword evidence="1" id="KW-0732">Signal</keyword>
<evidence type="ECO:0000256" key="1">
    <source>
        <dbReference type="SAM" id="SignalP"/>
    </source>
</evidence>
<feature type="signal peptide" evidence="1">
    <location>
        <begin position="1"/>
        <end position="20"/>
    </location>
</feature>
<organism evidence="2">
    <name type="scientific">Rhizophora mucronata</name>
    <name type="common">Asiatic mangrove</name>
    <dbReference type="NCBI Taxonomy" id="61149"/>
    <lineage>
        <taxon>Eukaryota</taxon>
        <taxon>Viridiplantae</taxon>
        <taxon>Streptophyta</taxon>
        <taxon>Embryophyta</taxon>
        <taxon>Tracheophyta</taxon>
        <taxon>Spermatophyta</taxon>
        <taxon>Magnoliopsida</taxon>
        <taxon>eudicotyledons</taxon>
        <taxon>Gunneridae</taxon>
        <taxon>Pentapetalae</taxon>
        <taxon>rosids</taxon>
        <taxon>fabids</taxon>
        <taxon>Malpighiales</taxon>
        <taxon>Rhizophoraceae</taxon>
        <taxon>Rhizophora</taxon>
    </lineage>
</organism>
<feature type="chain" id="PRO_5015123672" evidence="1">
    <location>
        <begin position="21"/>
        <end position="39"/>
    </location>
</feature>
<dbReference type="EMBL" id="GGEC01023091">
    <property type="protein sequence ID" value="MBX03575.1"/>
    <property type="molecule type" value="Transcribed_RNA"/>
</dbReference>
<name>A0A2P2KCW3_RHIMU</name>
<accession>A0A2P2KCW3</accession>
<sequence length="39" mass="4650">MVQYMLFIFLLFMLEAGVTADVFLNHDWEEVCLFNKAHL</sequence>
<evidence type="ECO:0000313" key="2">
    <source>
        <dbReference type="EMBL" id="MBX03575.1"/>
    </source>
</evidence>